<dbReference type="Gene3D" id="3.40.960.10">
    <property type="entry name" value="VSR Endonuclease"/>
    <property type="match status" value="1"/>
</dbReference>
<dbReference type="AlphaFoldDB" id="A0A7I7U7D0"/>
<dbReference type="InterPro" id="IPR011335">
    <property type="entry name" value="Restrct_endonuc-II-like"/>
</dbReference>
<dbReference type="Proteomes" id="UP000466554">
    <property type="component" value="Chromosome"/>
</dbReference>
<accession>A0A7I7U7D0</accession>
<evidence type="ECO:0000313" key="1">
    <source>
        <dbReference type="EMBL" id="BBY76519.1"/>
    </source>
</evidence>
<proteinExistence type="predicted"/>
<reference evidence="1 2" key="1">
    <citation type="journal article" date="2019" name="Emerg. Microbes Infect.">
        <title>Comprehensive subspecies identification of 175 nontuberculous mycobacteria species based on 7547 genomic profiles.</title>
        <authorList>
            <person name="Matsumoto Y."/>
            <person name="Kinjo T."/>
            <person name="Motooka D."/>
            <person name="Nabeya D."/>
            <person name="Jung N."/>
            <person name="Uechi K."/>
            <person name="Horii T."/>
            <person name="Iida T."/>
            <person name="Fujita J."/>
            <person name="Nakamura S."/>
        </authorList>
    </citation>
    <scope>NUCLEOTIDE SEQUENCE [LARGE SCALE GENOMIC DNA]</scope>
    <source>
        <strain evidence="1 2">JCM 6367</strain>
    </source>
</reference>
<gene>
    <name evidence="1" type="ORF">MPRF_34180</name>
</gene>
<organism evidence="1 2">
    <name type="scientific">Mycolicibacterium parafortuitum</name>
    <name type="common">Mycobacterium parafortuitum</name>
    <dbReference type="NCBI Taxonomy" id="39692"/>
    <lineage>
        <taxon>Bacteria</taxon>
        <taxon>Bacillati</taxon>
        <taxon>Actinomycetota</taxon>
        <taxon>Actinomycetes</taxon>
        <taxon>Mycobacteriales</taxon>
        <taxon>Mycobacteriaceae</taxon>
        <taxon>Mycolicibacterium</taxon>
    </lineage>
</organism>
<dbReference type="SUPFAM" id="SSF52980">
    <property type="entry name" value="Restriction endonuclease-like"/>
    <property type="match status" value="1"/>
</dbReference>
<evidence type="ECO:0000313" key="2">
    <source>
        <dbReference type="Proteomes" id="UP000466554"/>
    </source>
</evidence>
<protein>
    <recommendedName>
        <fullName evidence="3">DUF559 domain-containing protein</fullName>
    </recommendedName>
</protein>
<dbReference type="EMBL" id="AP022598">
    <property type="protein sequence ID" value="BBY76519.1"/>
    <property type="molecule type" value="Genomic_DNA"/>
</dbReference>
<sequence length="304" mass="33911">MRVCGGHAAYFANFTHARRAEAIPTTGQLLAFLTRSRLDIEIREGGLIKVWPGVYSHDQPDVPVRLRGLDLRAGEPVAVCLGTAAAAYGFDTEDTRDIHALNPQGHQLRNSDGLIVHRRDGAPLSVVEGRPATTAAWTAVEVARSLRRPRALATLDAALRSRACDRRGLTEAATRQAGRRGIVAVRDLIPLADGLAESPMESEARLAMLDGGLPTPVLQYVIVDRSRRTWRLDFAWPQYGVAVEYDGFDWHSDREQFTRDRQKRAALAELDWTMISIVADDVRTHPQDMVRRIEHEMARRIRVA</sequence>
<evidence type="ECO:0008006" key="3">
    <source>
        <dbReference type="Google" id="ProtNLM"/>
    </source>
</evidence>
<name>A0A7I7U7D0_MYCPF</name>